<dbReference type="AlphaFoldDB" id="A0A6J4IFR8"/>
<gene>
    <name evidence="2" type="ORF">AVDCRST_MAG54-1897</name>
</gene>
<evidence type="ECO:0000313" key="2">
    <source>
        <dbReference type="EMBL" id="CAA9249111.1"/>
    </source>
</evidence>
<accession>A0A6J4IFR8</accession>
<sequence>EPGDPDGRPAARDLAVPAYRMGRLGVVRGLPAPARRRLQRHRGPRRVVQRHGVGGRCSWRAAVRPDRLGVGPPRRGRAAPAGRRRAVHQQHRRPHGRHRPRRAQRHRPARVPARLPRVVTADHRARRGRAVGDPRARRRGGAAV</sequence>
<reference evidence="2" key="1">
    <citation type="submission" date="2020-02" db="EMBL/GenBank/DDBJ databases">
        <authorList>
            <person name="Meier V. D."/>
        </authorList>
    </citation>
    <scope>NUCLEOTIDE SEQUENCE</scope>
    <source>
        <strain evidence="2">AVDCRST_MAG54</strain>
    </source>
</reference>
<proteinExistence type="predicted"/>
<feature type="region of interest" description="Disordered" evidence="1">
    <location>
        <begin position="66"/>
        <end position="144"/>
    </location>
</feature>
<feature type="compositionally biased region" description="Basic residues" evidence="1">
    <location>
        <begin position="74"/>
        <end position="109"/>
    </location>
</feature>
<feature type="non-terminal residue" evidence="2">
    <location>
        <position position="1"/>
    </location>
</feature>
<feature type="non-terminal residue" evidence="2">
    <location>
        <position position="144"/>
    </location>
</feature>
<name>A0A6J4IFR8_9PSEU</name>
<protein>
    <submittedName>
        <fullName evidence="2">Uncharacterized protein</fullName>
    </submittedName>
</protein>
<dbReference type="EMBL" id="CADCTH010000252">
    <property type="protein sequence ID" value="CAA9249111.1"/>
    <property type="molecule type" value="Genomic_DNA"/>
</dbReference>
<organism evidence="2">
    <name type="scientific">uncultured Actinomycetospora sp</name>
    <dbReference type="NCBI Taxonomy" id="1135996"/>
    <lineage>
        <taxon>Bacteria</taxon>
        <taxon>Bacillati</taxon>
        <taxon>Actinomycetota</taxon>
        <taxon>Actinomycetes</taxon>
        <taxon>Pseudonocardiales</taxon>
        <taxon>Pseudonocardiaceae</taxon>
        <taxon>Actinomycetospora</taxon>
        <taxon>environmental samples</taxon>
    </lineage>
</organism>
<evidence type="ECO:0000256" key="1">
    <source>
        <dbReference type="SAM" id="MobiDB-lite"/>
    </source>
</evidence>
<feature type="compositionally biased region" description="Low complexity" evidence="1">
    <location>
        <begin position="110"/>
        <end position="119"/>
    </location>
</feature>